<reference evidence="2 3" key="1">
    <citation type="submission" date="2019-01" db="EMBL/GenBank/DDBJ databases">
        <title>Sequencing of cultivated peanut Arachis hypogaea provides insights into genome evolution and oil improvement.</title>
        <authorList>
            <person name="Chen X."/>
        </authorList>
    </citation>
    <scope>NUCLEOTIDE SEQUENCE [LARGE SCALE GENOMIC DNA]</scope>
    <source>
        <strain evidence="3">cv. Fuhuasheng</strain>
        <tissue evidence="2">Leaves</tissue>
    </source>
</reference>
<accession>A0A445C5V5</accession>
<comment type="caution">
    <text evidence="2">The sequence shown here is derived from an EMBL/GenBank/DDBJ whole genome shotgun (WGS) entry which is preliminary data.</text>
</comment>
<evidence type="ECO:0000313" key="2">
    <source>
        <dbReference type="EMBL" id="RYR46290.1"/>
    </source>
</evidence>
<proteinExistence type="predicted"/>
<keyword evidence="3" id="KW-1185">Reference proteome</keyword>
<evidence type="ECO:0000256" key="1">
    <source>
        <dbReference type="SAM" id="Phobius"/>
    </source>
</evidence>
<sequence>MESIYCLCSPDEVEDIHVTVGFQCCAALLFFPSRRINIFIREMLINIVNIDEETFLFLFCSMEVKLVEYKPTSHHHKQGKNHLQSDSRKTLPTCFQHETLLLSLRKRRMKKDKMMMLLLQMLMALLLTQATCMREPDIYLPLLQD</sequence>
<name>A0A445C5V5_ARAHY</name>
<dbReference type="EMBL" id="SDMP01000007">
    <property type="protein sequence ID" value="RYR46290.1"/>
    <property type="molecule type" value="Genomic_DNA"/>
</dbReference>
<feature type="transmembrane region" description="Helical" evidence="1">
    <location>
        <begin position="114"/>
        <end position="131"/>
    </location>
</feature>
<keyword evidence="1" id="KW-0472">Membrane</keyword>
<evidence type="ECO:0000313" key="3">
    <source>
        <dbReference type="Proteomes" id="UP000289738"/>
    </source>
</evidence>
<gene>
    <name evidence="2" type="ORF">Ahy_A07g032024</name>
</gene>
<protein>
    <submittedName>
        <fullName evidence="2">Uncharacterized protein</fullName>
    </submittedName>
</protein>
<keyword evidence="1" id="KW-0812">Transmembrane</keyword>
<organism evidence="2 3">
    <name type="scientific">Arachis hypogaea</name>
    <name type="common">Peanut</name>
    <dbReference type="NCBI Taxonomy" id="3818"/>
    <lineage>
        <taxon>Eukaryota</taxon>
        <taxon>Viridiplantae</taxon>
        <taxon>Streptophyta</taxon>
        <taxon>Embryophyta</taxon>
        <taxon>Tracheophyta</taxon>
        <taxon>Spermatophyta</taxon>
        <taxon>Magnoliopsida</taxon>
        <taxon>eudicotyledons</taxon>
        <taxon>Gunneridae</taxon>
        <taxon>Pentapetalae</taxon>
        <taxon>rosids</taxon>
        <taxon>fabids</taxon>
        <taxon>Fabales</taxon>
        <taxon>Fabaceae</taxon>
        <taxon>Papilionoideae</taxon>
        <taxon>50 kb inversion clade</taxon>
        <taxon>dalbergioids sensu lato</taxon>
        <taxon>Dalbergieae</taxon>
        <taxon>Pterocarpus clade</taxon>
        <taxon>Arachis</taxon>
    </lineage>
</organism>
<dbReference type="Proteomes" id="UP000289738">
    <property type="component" value="Chromosome A07"/>
</dbReference>
<keyword evidence="1" id="KW-1133">Transmembrane helix</keyword>
<dbReference type="AlphaFoldDB" id="A0A445C5V5"/>